<dbReference type="InterPro" id="IPR001119">
    <property type="entry name" value="SLH_dom"/>
</dbReference>
<feature type="active site" description="Charge relay system" evidence="5">
    <location>
        <position position="456"/>
    </location>
</feature>
<evidence type="ECO:0000256" key="8">
    <source>
        <dbReference type="SAM" id="Phobius"/>
    </source>
</evidence>
<dbReference type="Gene3D" id="2.60.120.380">
    <property type="match status" value="3"/>
</dbReference>
<dbReference type="EMBL" id="QXQA01000012">
    <property type="protein sequence ID" value="RIX51033.1"/>
    <property type="molecule type" value="Genomic_DNA"/>
</dbReference>
<dbReference type="Gene3D" id="3.40.50.200">
    <property type="entry name" value="Peptidase S8/S53 domain"/>
    <property type="match status" value="1"/>
</dbReference>
<dbReference type="Pfam" id="PF00082">
    <property type="entry name" value="Peptidase_S8"/>
    <property type="match status" value="1"/>
</dbReference>
<feature type="active site" description="Charge relay system" evidence="5">
    <location>
        <position position="265"/>
    </location>
</feature>
<dbReference type="GO" id="GO:0006508">
    <property type="term" value="P:proteolysis"/>
    <property type="evidence" value="ECO:0007669"/>
    <property type="project" value="UniProtKB-KW"/>
</dbReference>
<dbReference type="PROSITE" id="PS00137">
    <property type="entry name" value="SUBTILASE_HIS"/>
    <property type="match status" value="1"/>
</dbReference>
<keyword evidence="3 5" id="KW-0378">Hydrolase</keyword>
<dbReference type="PROSITE" id="PS51272">
    <property type="entry name" value="SLH"/>
    <property type="match status" value="3"/>
</dbReference>
<dbReference type="Proteomes" id="UP000266482">
    <property type="component" value="Unassembled WGS sequence"/>
</dbReference>
<dbReference type="GO" id="GO:0004252">
    <property type="term" value="F:serine-type endopeptidase activity"/>
    <property type="evidence" value="ECO:0007669"/>
    <property type="project" value="UniProtKB-UniRule"/>
</dbReference>
<dbReference type="SUPFAM" id="SSF89260">
    <property type="entry name" value="Collagen-binding domain"/>
    <property type="match status" value="2"/>
</dbReference>
<protein>
    <submittedName>
        <fullName evidence="10">Peptidase S8</fullName>
    </submittedName>
</protein>
<gene>
    <name evidence="10" type="ORF">D3P08_18290</name>
</gene>
<feature type="domain" description="SLH" evidence="9">
    <location>
        <begin position="876"/>
        <end position="936"/>
    </location>
</feature>
<feature type="domain" description="SLH" evidence="9">
    <location>
        <begin position="1001"/>
        <end position="1053"/>
    </location>
</feature>
<evidence type="ECO:0000256" key="2">
    <source>
        <dbReference type="ARBA" id="ARBA00022670"/>
    </source>
</evidence>
<evidence type="ECO:0000313" key="10">
    <source>
        <dbReference type="EMBL" id="RIX51033.1"/>
    </source>
</evidence>
<accession>A0A3A1UXI6</accession>
<evidence type="ECO:0000256" key="3">
    <source>
        <dbReference type="ARBA" id="ARBA00022801"/>
    </source>
</evidence>
<comment type="caution">
    <text evidence="10">The sequence shown here is derived from an EMBL/GenBank/DDBJ whole genome shotgun (WGS) entry which is preliminary data.</text>
</comment>
<dbReference type="PANTHER" id="PTHR43399:SF4">
    <property type="entry name" value="CELL WALL-ASSOCIATED PROTEASE"/>
    <property type="match status" value="1"/>
</dbReference>
<feature type="region of interest" description="Disordered" evidence="7">
    <location>
        <begin position="77"/>
        <end position="108"/>
    </location>
</feature>
<proteinExistence type="inferred from homology"/>
<reference evidence="10 11" key="1">
    <citation type="submission" date="2018-09" db="EMBL/GenBank/DDBJ databases">
        <title>Paenibacillus aracenensis nov. sp. isolated from a cave in southern Spain.</title>
        <authorList>
            <person name="Jurado V."/>
            <person name="Gutierrez-Patricio S."/>
            <person name="Gonzalez-Pimentel J.L."/>
            <person name="Miller A.Z."/>
            <person name="Laiz L."/>
            <person name="Saiz-Jimenez C."/>
        </authorList>
    </citation>
    <scope>NUCLEOTIDE SEQUENCE [LARGE SCALE GENOMIC DNA]</scope>
    <source>
        <strain evidence="10 11">DSM 22867</strain>
    </source>
</reference>
<dbReference type="AlphaFoldDB" id="A0A3A1UXI6"/>
<dbReference type="InterPro" id="IPR036852">
    <property type="entry name" value="Peptidase_S8/S53_dom_sf"/>
</dbReference>
<sequence>MKNELKANLYISAERSKPVQHHTAAGADTPRRGRLAQRLVTRRGAGRSAQSPRAWLRRAGIALLIGSVALGAGGAAFAAKAPSPSPAPAAAPAAYAGGGAPGAEGAASEQPRSWLLKWGDPALAHELRGTQVIHRQSEAAVDVVRPAADAGEDVDAWLRRLRSEPGVQYVQENGAARILALPSVGKSAQTSAAPSGEVKSSAAAAANSEVGNEGAADAALKVNSATVTKPNDPELSKQQYLTQIGAHRAWETVREQKDIIIALVDTGIDLDHPDLKDNLVPGVNLVDPKKSPDDDNGHGTSVAGVIAAKGNNGIGVSGILWNAKLMPVKALDEWGDGTEQDLGEGIMYAVKNGAKVIVLSVGLHRSSPYMQDIVNYAENQGVLLIAASGNDGVTMGSKAAVKYPAAYPTVLAVGGAKSGGSPDERSNGGPELDLIAPWHVYTTAVGGTYKKEEGTSMAAPQAAAAAAMILARHPDFKPYQVRDLLRQTAKDIGTAGVDDSSGYGLLQIDRAVTAALKKDAFEPNNSAGEAKAFPLINQESAELENGTDQDWYEINVPYDGKLTLRYNAKLPSGAAAPVVRFSHYTGGKLQSSEETKLSSDTIELDVKKGKQLVQVMPVNTQMKSAVPYVLTSSFTMAPDAYEPNDLIGKAAKLEPKSGTVTGTFHKTADRDWFVVTFKQDGKLRVTLDANTARIDPGLSVQREDQALSLYDENGEGVSEQSPLLSVTPGTYYIRVHNAIALESSPTIGTYELKLDFTPDLTDPNEPNDKSYEALMMNAGTEYKGVMHTAADTDWFQFRLTSESIVSLNVAGVPANTTLKLEGYDKRMVRVFSKQTDAAGKLQTTEQALSPGVYYVKLTANKAFNSQYYRLNLKAETLVAGFRDIKGHWAQKEIESLSKQGIVSGIGSYRFMPERQITRAEAVTMIVNAYKPIGGSAIAKSFRDVSADHWANDAIRKAVKQGWAQGFPDGSFRPDEPVTRAEMAVLIGYAEGIAPRKASTRPFDDVSPYDWYSPMLSAMKAEGKLKGVKNNRFLPEEQASRAEFTSLLYRYYAE</sequence>
<dbReference type="RefSeq" id="WP_119601163.1">
    <property type="nucleotide sequence ID" value="NZ_QXQA01000012.1"/>
</dbReference>
<dbReference type="PROSITE" id="PS00136">
    <property type="entry name" value="SUBTILASE_ASP"/>
    <property type="match status" value="1"/>
</dbReference>
<evidence type="ECO:0000256" key="5">
    <source>
        <dbReference type="PROSITE-ProRule" id="PRU01240"/>
    </source>
</evidence>
<keyword evidence="4 5" id="KW-0720">Serine protease</keyword>
<evidence type="ECO:0000259" key="9">
    <source>
        <dbReference type="PROSITE" id="PS51272"/>
    </source>
</evidence>
<keyword evidence="8" id="KW-0812">Transmembrane</keyword>
<evidence type="ECO:0000313" key="11">
    <source>
        <dbReference type="Proteomes" id="UP000266482"/>
    </source>
</evidence>
<name>A0A3A1UXI6_9BACL</name>
<dbReference type="InterPro" id="IPR015500">
    <property type="entry name" value="Peptidase_S8_subtilisin-rel"/>
</dbReference>
<keyword evidence="8" id="KW-1133">Transmembrane helix</keyword>
<dbReference type="InterPro" id="IPR023828">
    <property type="entry name" value="Peptidase_S8_Ser-AS"/>
</dbReference>
<feature type="region of interest" description="Disordered" evidence="7">
    <location>
        <begin position="14"/>
        <end position="34"/>
    </location>
</feature>
<evidence type="ECO:0000256" key="6">
    <source>
        <dbReference type="RuleBase" id="RU003355"/>
    </source>
</evidence>
<dbReference type="Pfam" id="PF00395">
    <property type="entry name" value="SLH"/>
    <property type="match status" value="3"/>
</dbReference>
<keyword evidence="11" id="KW-1185">Reference proteome</keyword>
<feature type="transmembrane region" description="Helical" evidence="8">
    <location>
        <begin position="59"/>
        <end position="79"/>
    </location>
</feature>
<keyword evidence="2 5" id="KW-0645">Protease</keyword>
<dbReference type="PROSITE" id="PS51892">
    <property type="entry name" value="SUBTILASE"/>
    <property type="match status" value="1"/>
</dbReference>
<keyword evidence="8" id="KW-0472">Membrane</keyword>
<dbReference type="InterPro" id="IPR023827">
    <property type="entry name" value="Peptidase_S8_Asp-AS"/>
</dbReference>
<dbReference type="PANTHER" id="PTHR43399">
    <property type="entry name" value="SUBTILISIN-RELATED"/>
    <property type="match status" value="1"/>
</dbReference>
<dbReference type="InterPro" id="IPR000209">
    <property type="entry name" value="Peptidase_S8/S53_dom"/>
</dbReference>
<feature type="active site" description="Charge relay system" evidence="5">
    <location>
        <position position="298"/>
    </location>
</feature>
<dbReference type="InterPro" id="IPR022398">
    <property type="entry name" value="Peptidase_S8_His-AS"/>
</dbReference>
<dbReference type="SUPFAM" id="SSF52743">
    <property type="entry name" value="Subtilisin-like"/>
    <property type="match status" value="1"/>
</dbReference>
<dbReference type="InterPro" id="IPR051048">
    <property type="entry name" value="Peptidase_S8/S53_subtilisin"/>
</dbReference>
<comment type="similarity">
    <text evidence="1 5 6">Belongs to the peptidase S8 family.</text>
</comment>
<dbReference type="OrthoDB" id="9798386at2"/>
<evidence type="ECO:0000256" key="7">
    <source>
        <dbReference type="SAM" id="MobiDB-lite"/>
    </source>
</evidence>
<dbReference type="PROSITE" id="PS00138">
    <property type="entry name" value="SUBTILASE_SER"/>
    <property type="match status" value="1"/>
</dbReference>
<dbReference type="PRINTS" id="PR00723">
    <property type="entry name" value="SUBTILISIN"/>
</dbReference>
<organism evidence="10 11">
    <name type="scientific">Paenibacillus nanensis</name>
    <dbReference type="NCBI Taxonomy" id="393251"/>
    <lineage>
        <taxon>Bacteria</taxon>
        <taxon>Bacillati</taxon>
        <taxon>Bacillota</taxon>
        <taxon>Bacilli</taxon>
        <taxon>Bacillales</taxon>
        <taxon>Paenibacillaceae</taxon>
        <taxon>Paenibacillus</taxon>
    </lineage>
</organism>
<feature type="domain" description="SLH" evidence="9">
    <location>
        <begin position="937"/>
        <end position="1000"/>
    </location>
</feature>
<evidence type="ECO:0000256" key="1">
    <source>
        <dbReference type="ARBA" id="ARBA00011073"/>
    </source>
</evidence>
<evidence type="ECO:0000256" key="4">
    <source>
        <dbReference type="ARBA" id="ARBA00022825"/>
    </source>
</evidence>